<dbReference type="InterPro" id="IPR011042">
    <property type="entry name" value="6-blade_b-propeller_TolB-like"/>
</dbReference>
<organism evidence="1 2">
    <name type="scientific">Ricinus communis</name>
    <name type="common">Castor bean</name>
    <dbReference type="NCBI Taxonomy" id="3988"/>
    <lineage>
        <taxon>Eukaryota</taxon>
        <taxon>Viridiplantae</taxon>
        <taxon>Streptophyta</taxon>
        <taxon>Embryophyta</taxon>
        <taxon>Tracheophyta</taxon>
        <taxon>Spermatophyta</taxon>
        <taxon>Magnoliopsida</taxon>
        <taxon>eudicotyledons</taxon>
        <taxon>Gunneridae</taxon>
        <taxon>Pentapetalae</taxon>
        <taxon>rosids</taxon>
        <taxon>fabids</taxon>
        <taxon>Malpighiales</taxon>
        <taxon>Euphorbiaceae</taxon>
        <taxon>Acalyphoideae</taxon>
        <taxon>Acalypheae</taxon>
        <taxon>Ricinus</taxon>
    </lineage>
</organism>
<protein>
    <recommendedName>
        <fullName evidence="3">Protein tolB</fullName>
    </recommendedName>
</protein>
<dbReference type="Proteomes" id="UP000008311">
    <property type="component" value="Unassembled WGS sequence"/>
</dbReference>
<name>B9RN71_RICCO</name>
<evidence type="ECO:0000313" key="2">
    <source>
        <dbReference type="Proteomes" id="UP000008311"/>
    </source>
</evidence>
<dbReference type="EMBL" id="EQ973790">
    <property type="protein sequence ID" value="EEF47194.1"/>
    <property type="molecule type" value="Genomic_DNA"/>
</dbReference>
<accession>B9RN71</accession>
<dbReference type="STRING" id="3988.B9RN71"/>
<dbReference type="SUPFAM" id="SSF69304">
    <property type="entry name" value="Tricorn protease N-terminal domain"/>
    <property type="match status" value="1"/>
</dbReference>
<sequence>MDVPKGTIVFTTVGRQSYGFDVYSVKRLPGIPESLFHDRPIIKDNRLYFISAHQEPDKLYKSWNALYAIDLNQEGNSVTRLTPYGVIDYSPAVSLSGKYIAVGSYGSRIWDVEFQMLTTDIVVFKQSDPENRVVVCERGGWPTWSGDSTIYFHRKADDGFWSIFQVNFSDDLSELPCAPVRVTPPGVHCLTPAAMHDGKRIVVATRRRGKVHRHIEIFDIVSKTFYPVTQLINPSFQHYNPFVSQDSLFIGYHRFRGESAPGETTIPNLEPVKSPIEGIRLLRLNGSFASYSPDSDYIAFNAGLSQGLHIVRSNGSKRWTLFSRDRTAFYTSWSPTEKNVIYTTLGPVFAHVNRTVQIARVTFDPSDLKPDRNEIPCDVKMLTGEDSGNNAFPACSPDGKYLVFRSGRSGHKNLYIMDAVEGEFKGDIRPLTEGACIDTMPCWSPKGDLIAFSSNRHKPEHANPFSIYVIKPDGSGLRRIHLEGSERLSEEEREWMERINHVTFSSDGEWLLFTANLGGLSAEPVAVPRQIQPYGDIYVARLDGSGLRRLTWNGYENGTPVWYPGFHEVQSHPENKPQLISGNLRNLKLHEEVGKNLHSVDEEKLSGQFNDLTWLSIE</sequence>
<dbReference type="AlphaFoldDB" id="B9RN71"/>
<gene>
    <name evidence="1" type="ORF">RCOM_1344220</name>
</gene>
<evidence type="ECO:0000313" key="1">
    <source>
        <dbReference type="EMBL" id="EEF47194.1"/>
    </source>
</evidence>
<reference evidence="2" key="1">
    <citation type="journal article" date="2010" name="Nat. Biotechnol.">
        <title>Draft genome sequence of the oilseed species Ricinus communis.</title>
        <authorList>
            <person name="Chan A.P."/>
            <person name="Crabtree J."/>
            <person name="Zhao Q."/>
            <person name="Lorenzi H."/>
            <person name="Orvis J."/>
            <person name="Puiu D."/>
            <person name="Melake-Berhan A."/>
            <person name="Jones K.M."/>
            <person name="Redman J."/>
            <person name="Chen G."/>
            <person name="Cahoon E.B."/>
            <person name="Gedil M."/>
            <person name="Stanke M."/>
            <person name="Haas B.J."/>
            <person name="Wortman J.R."/>
            <person name="Fraser-Liggett C.M."/>
            <person name="Ravel J."/>
            <person name="Rabinowicz P.D."/>
        </authorList>
    </citation>
    <scope>NUCLEOTIDE SEQUENCE [LARGE SCALE GENOMIC DNA]</scope>
    <source>
        <strain evidence="2">cv. Hale</strain>
    </source>
</reference>
<dbReference type="Pfam" id="PF07676">
    <property type="entry name" value="PD40"/>
    <property type="match status" value="2"/>
</dbReference>
<dbReference type="PANTHER" id="PTHR32161">
    <property type="entry name" value="DPP6 N-TERMINAL DOMAIN-LIKE PROTEIN"/>
    <property type="match status" value="1"/>
</dbReference>
<dbReference type="eggNOG" id="ENOG502QPTW">
    <property type="taxonomic scope" value="Eukaryota"/>
</dbReference>
<dbReference type="PANTHER" id="PTHR32161:SF9">
    <property type="entry name" value="TOLB PROTEIN-LIKE PROTEIN"/>
    <property type="match status" value="1"/>
</dbReference>
<dbReference type="SUPFAM" id="SSF82171">
    <property type="entry name" value="DPP6 N-terminal domain-like"/>
    <property type="match status" value="1"/>
</dbReference>
<keyword evidence="2" id="KW-1185">Reference proteome</keyword>
<evidence type="ECO:0008006" key="3">
    <source>
        <dbReference type="Google" id="ProtNLM"/>
    </source>
</evidence>
<proteinExistence type="predicted"/>
<dbReference type="Gene3D" id="2.120.10.30">
    <property type="entry name" value="TolB, C-terminal domain"/>
    <property type="match status" value="3"/>
</dbReference>
<dbReference type="InParanoid" id="B9RN71"/>
<dbReference type="InterPro" id="IPR011659">
    <property type="entry name" value="WD40"/>
</dbReference>